<reference evidence="1" key="1">
    <citation type="submission" date="2019-10" db="EMBL/GenBank/DDBJ databases">
        <authorList>
            <consortium name="DOE Joint Genome Institute"/>
            <person name="Kuo A."/>
            <person name="Miyauchi S."/>
            <person name="Kiss E."/>
            <person name="Drula E."/>
            <person name="Kohler A."/>
            <person name="Sanchez-Garcia M."/>
            <person name="Andreopoulos B."/>
            <person name="Barry K.W."/>
            <person name="Bonito G."/>
            <person name="Buee M."/>
            <person name="Carver A."/>
            <person name="Chen C."/>
            <person name="Cichocki N."/>
            <person name="Clum A."/>
            <person name="Culley D."/>
            <person name="Crous P.W."/>
            <person name="Fauchery L."/>
            <person name="Girlanda M."/>
            <person name="Hayes R."/>
            <person name="Keri Z."/>
            <person name="Labutti K."/>
            <person name="Lipzen A."/>
            <person name="Lombard V."/>
            <person name="Magnuson J."/>
            <person name="Maillard F."/>
            <person name="Morin E."/>
            <person name="Murat C."/>
            <person name="Nolan M."/>
            <person name="Ohm R."/>
            <person name="Pangilinan J."/>
            <person name="Pereira M."/>
            <person name="Perotto S."/>
            <person name="Peter M."/>
            <person name="Riley R."/>
            <person name="Sitrit Y."/>
            <person name="Stielow B."/>
            <person name="Szollosi G."/>
            <person name="Zifcakova L."/>
            <person name="Stursova M."/>
            <person name="Spatafora J.W."/>
            <person name="Tedersoo L."/>
            <person name="Vaario L.-M."/>
            <person name="Yamada A."/>
            <person name="Yan M."/>
            <person name="Wang P."/>
            <person name="Xu J."/>
            <person name="Bruns T."/>
            <person name="Baldrian P."/>
            <person name="Vilgalys R."/>
            <person name="Henrissat B."/>
            <person name="Grigoriev I.V."/>
            <person name="Hibbett D."/>
            <person name="Nagy L.G."/>
            <person name="Martin F.M."/>
        </authorList>
    </citation>
    <scope>NUCLEOTIDE SEQUENCE</scope>
    <source>
        <strain evidence="1">P2</strain>
    </source>
</reference>
<accession>A0ACB6ZCR0</accession>
<name>A0ACB6ZCR0_THEGA</name>
<evidence type="ECO:0000313" key="1">
    <source>
        <dbReference type="EMBL" id="KAF9647319.1"/>
    </source>
</evidence>
<evidence type="ECO:0000313" key="2">
    <source>
        <dbReference type="Proteomes" id="UP000886501"/>
    </source>
</evidence>
<dbReference type="Proteomes" id="UP000886501">
    <property type="component" value="Unassembled WGS sequence"/>
</dbReference>
<keyword evidence="2" id="KW-1185">Reference proteome</keyword>
<reference evidence="1" key="2">
    <citation type="journal article" date="2020" name="Nat. Commun.">
        <title>Large-scale genome sequencing of mycorrhizal fungi provides insights into the early evolution of symbiotic traits.</title>
        <authorList>
            <person name="Miyauchi S."/>
            <person name="Kiss E."/>
            <person name="Kuo A."/>
            <person name="Drula E."/>
            <person name="Kohler A."/>
            <person name="Sanchez-Garcia M."/>
            <person name="Morin E."/>
            <person name="Andreopoulos B."/>
            <person name="Barry K.W."/>
            <person name="Bonito G."/>
            <person name="Buee M."/>
            <person name="Carver A."/>
            <person name="Chen C."/>
            <person name="Cichocki N."/>
            <person name="Clum A."/>
            <person name="Culley D."/>
            <person name="Crous P.W."/>
            <person name="Fauchery L."/>
            <person name="Girlanda M."/>
            <person name="Hayes R.D."/>
            <person name="Keri Z."/>
            <person name="LaButti K."/>
            <person name="Lipzen A."/>
            <person name="Lombard V."/>
            <person name="Magnuson J."/>
            <person name="Maillard F."/>
            <person name="Murat C."/>
            <person name="Nolan M."/>
            <person name="Ohm R.A."/>
            <person name="Pangilinan J."/>
            <person name="Pereira M.F."/>
            <person name="Perotto S."/>
            <person name="Peter M."/>
            <person name="Pfister S."/>
            <person name="Riley R."/>
            <person name="Sitrit Y."/>
            <person name="Stielow J.B."/>
            <person name="Szollosi G."/>
            <person name="Zifcakova L."/>
            <person name="Stursova M."/>
            <person name="Spatafora J.W."/>
            <person name="Tedersoo L."/>
            <person name="Vaario L.M."/>
            <person name="Yamada A."/>
            <person name="Yan M."/>
            <person name="Wang P."/>
            <person name="Xu J."/>
            <person name="Bruns T."/>
            <person name="Baldrian P."/>
            <person name="Vilgalys R."/>
            <person name="Dunand C."/>
            <person name="Henrissat B."/>
            <person name="Grigoriev I.V."/>
            <person name="Hibbett D."/>
            <person name="Nagy L.G."/>
            <person name="Martin F.M."/>
        </authorList>
    </citation>
    <scope>NUCLEOTIDE SEQUENCE</scope>
    <source>
        <strain evidence="1">P2</strain>
    </source>
</reference>
<dbReference type="EMBL" id="MU118036">
    <property type="protein sequence ID" value="KAF9647319.1"/>
    <property type="molecule type" value="Genomic_DNA"/>
</dbReference>
<protein>
    <submittedName>
        <fullName evidence="1">Uncharacterized protein</fullName>
    </submittedName>
</protein>
<gene>
    <name evidence="1" type="ORF">BDM02DRAFT_3098346</name>
</gene>
<proteinExistence type="predicted"/>
<comment type="caution">
    <text evidence="1">The sequence shown here is derived from an EMBL/GenBank/DDBJ whole genome shotgun (WGS) entry which is preliminary data.</text>
</comment>
<organism evidence="1 2">
    <name type="scientific">Thelephora ganbajun</name>
    <name type="common">Ganba fungus</name>
    <dbReference type="NCBI Taxonomy" id="370292"/>
    <lineage>
        <taxon>Eukaryota</taxon>
        <taxon>Fungi</taxon>
        <taxon>Dikarya</taxon>
        <taxon>Basidiomycota</taxon>
        <taxon>Agaricomycotina</taxon>
        <taxon>Agaricomycetes</taxon>
        <taxon>Thelephorales</taxon>
        <taxon>Thelephoraceae</taxon>
        <taxon>Thelephora</taxon>
    </lineage>
</organism>
<sequence length="1625" mass="181908">MADNPANNDESLQFYRSAPPDWLPKIHSHADLGYHGFQPPRPGQEEDSLSQSNVKSGIAIPSASVLNAIQAETWSAKDMIAGAFREGVVSELENMFSLIFTRRSESIPPVPSSTFKLPARATLNEAKRQTWFTDLANPEIPLYKLGKNIPHGAKGHDLLDLLHTNKVEISRAVWFVRVFGSNETAGLRNKSTYNPTQYSVEWANVVTTYLKKQLVEIGLPSAPRPGINIKMTFKGVLSDPDSRERWVGRFSWSLNLLRAFYDEGLVDNRTFLVWLVQQLAACNLAQLGFIARLVNEYLDGMLVTRSISRPFVEVCLGKVSEIATAQFRSILPNTDSILRTSLKRVCLAFSGAFVSPRIWDTHSVLICEIMSEDGNVPDSALIAEQIRFAKNILHRNLADIKSRCEAMLFHNIPSLDVVKSDWSIMDVKAMNAITPQTSLESMNILLDSNGETDFTSDLFWDRAYVLLDWSVTPLQYGDHRIYAVVNVLRQSKEKLDEQLALRDPSCPRSDALFQMRLFEWLDNSKIVGELESWRTVAPLLGQLIELQLFSYAQYVQRLIARGDVGLGPQGNPRHYNLLAWMYIDNATASMAKERRTLLFGARARETTEDLNERQIRKEIRAMLPQVFGGSSNDPEGGVSDLRTSSPTFLLATCHEQFKMLKVWLHPILRNNSGTTIEDTPEKEGVLGVYCTAIELTSAVRCYELVLDLSLLLLTYTTQTDQLVVILDTLQRYRLIWSCMGVVETIIEALYTAHQTFAANGIHSRPLAELLLDLDSGRCLSVSDRQDVIEKSAALSQRLYPSNEPAVAVPDVLPEILGLAQDMDEKALVQLANTLWYKYRTSEEWASKVWDNTVASLRQISTLNFNPVVCRTYAQRYAILLSGVDQRLPHGLDDHVLKWFLGPGTTELHTLNRDVWLIFVPTLANLVVTDAVSTTTVLQGLIYPAWGTATSVTNHEDAEIISTYLSSATSLFELLLLRDQVTPEDDEGVCVDDLMSLQRIVTRRRRVFSQEHFPSLVAAIPTLVLLEHNPHLSDTIRTRISVLRSRLCQRHDFKQAVYRDLDQVRTAFERSLEMDGSPGYPRESLVIALRSALDDGSLMTPSTPASASQWKPLSSLLSPWKRAATEIELQFALRHLGEDLSRGDTRNAASASLNQLTDQIFSHSFTRDEASFVATIIQCAGAEVAGKFLNDGIRHVVRILGLGAPVLRETGPTNVITRAGDILRLLTLTLEPLRGSNTPPRIDGQVQDEILPRICGRLEEIKTVLLAEQNKELDKFSTTSKITFLARLLHFVLTIGTAWSPRARDVAQPLTSVLTQLTLHYGHGRWQDFTTFYLLMDTLCYVIDELSSTDPRSVNYDPFHNYPDFKLSQLPPDMPLELKHQLRTLLPYVAINPAVKNLFYTSRQPDGTLVYHGPVQNRPWEWTEYLGDDNPDELRNSGSLPLELFDAKLTGDHLLDSNGLSERAESFLRSLRSDVVSENIFERDWREGRVPLQTGTPPEYGSCLGGDEVGDEDANSKMQRGQQNSRGASPASSVRSRLSVASFRSPSVSSQLSRRAGSADVIEVDSLPSTSSTRTQKRKATQEIDEGEGNGDDEIQIIDNPDPSAFKKKTGVKGKSTASKSRAKKR</sequence>